<dbReference type="CDD" id="cd19067">
    <property type="entry name" value="PfuEndoQ-like"/>
    <property type="match status" value="1"/>
</dbReference>
<dbReference type="Proteomes" id="UP000316425">
    <property type="component" value="Unassembled WGS sequence"/>
</dbReference>
<dbReference type="EMBL" id="VMHE01000001">
    <property type="protein sequence ID" value="TSJ67859.1"/>
    <property type="molecule type" value="Genomic_DNA"/>
</dbReference>
<dbReference type="Gene3D" id="3.20.20.140">
    <property type="entry name" value="Metal-dependent hydrolases"/>
    <property type="match status" value="1"/>
</dbReference>
<dbReference type="SUPFAM" id="SSF47781">
    <property type="entry name" value="RuvA domain 2-like"/>
    <property type="match status" value="1"/>
</dbReference>
<protein>
    <submittedName>
        <fullName evidence="1">TIGR00375 family protein</fullName>
    </submittedName>
</protein>
<evidence type="ECO:0000313" key="2">
    <source>
        <dbReference type="Proteomes" id="UP000316425"/>
    </source>
</evidence>
<accession>A0A556PTY6</accession>
<comment type="caution">
    <text evidence="1">The sequence shown here is derived from an EMBL/GenBank/DDBJ whole genome shotgun (WGS) entry which is preliminary data.</text>
</comment>
<dbReference type="Pfam" id="PF13263">
    <property type="entry name" value="PHP_C"/>
    <property type="match status" value="1"/>
</dbReference>
<dbReference type="InterPro" id="IPR010994">
    <property type="entry name" value="RuvA_2-like"/>
</dbReference>
<dbReference type="PANTHER" id="PTHR40084:SF1">
    <property type="entry name" value="PHOSPHOTRANSFERASE"/>
    <property type="match status" value="1"/>
</dbReference>
<organism evidence="1 2">
    <name type="scientific">Allobacillus salarius</name>
    <dbReference type="NCBI Taxonomy" id="1955272"/>
    <lineage>
        <taxon>Bacteria</taxon>
        <taxon>Bacillati</taxon>
        <taxon>Bacillota</taxon>
        <taxon>Bacilli</taxon>
        <taxon>Bacillales</taxon>
        <taxon>Bacillaceae</taxon>
        <taxon>Allobacillus</taxon>
    </lineage>
</organism>
<dbReference type="PANTHER" id="PTHR40084">
    <property type="entry name" value="PHOSPHOHYDROLASE, PHP FAMILY"/>
    <property type="match status" value="1"/>
</dbReference>
<dbReference type="InterPro" id="IPR016195">
    <property type="entry name" value="Pol/histidinol_Pase-like"/>
</dbReference>
<reference evidence="1 2" key="1">
    <citation type="submission" date="2019-07" db="EMBL/GenBank/DDBJ databases">
        <title>Allobacillus sp. nov. SKP isolated from shrimp paste of Euphausiacea.</title>
        <authorList>
            <person name="Kanchanasin P."/>
            <person name="Tanasupawat S."/>
            <person name="Shi W."/>
            <person name="Wu L."/>
            <person name="Ma J."/>
        </authorList>
    </citation>
    <scope>NUCLEOTIDE SEQUENCE [LARGE SCALE GENOMIC DNA]</scope>
    <source>
        <strain evidence="1 2">SKP4-8</strain>
    </source>
</reference>
<keyword evidence="2" id="KW-1185">Reference proteome</keyword>
<sequence length="371" mass="41597">MHGKPVKISASNQLRLSTIMEFVKEKKGLDLIGIIDAHVPAVLEEIELSVQNKKYIELPDGGISNGSVTVLLGSEIEIYDSSSSGPIHILCFFATVERMKNFSQWYRQHVSNPELSSQRIYVDGKALQEKVKELEGLFIPAHIFTPFKSLYGKGVKKSLTEVFDPTLIDAVELGLSSDTNMVRNIEEIKAYPFLTNSDAHSLEKIAREYNALELKEATFNEFAKALKNEAGRKIQANYGMNPHLGKYHHSVCKKCETTEIIGTVCPNCGSTNVIRGVSERIKDLSTEDSSYTERPPYIHQVPLDYIPGLGPKTLERLREHLHHDMYIIHRASFEQLKENSNERIARKILDLREGKISVQAGGGGVYGKIID</sequence>
<dbReference type="AlphaFoldDB" id="A0A556PTY6"/>
<proteinExistence type="predicted"/>
<gene>
    <name evidence="1" type="ORF">FPQ13_00725</name>
</gene>
<evidence type="ECO:0000313" key="1">
    <source>
        <dbReference type="EMBL" id="TSJ67859.1"/>
    </source>
</evidence>
<dbReference type="SUPFAM" id="SSF89550">
    <property type="entry name" value="PHP domain-like"/>
    <property type="match status" value="1"/>
</dbReference>
<name>A0A556PTY6_9BACI</name>
<dbReference type="OrthoDB" id="9810135at2"/>